<dbReference type="AlphaFoldDB" id="A0A2W1NX61"/>
<dbReference type="OrthoDB" id="1267107at2"/>
<dbReference type="InterPro" id="IPR020481">
    <property type="entry name" value="Intracell_prot_inh_BsuPI"/>
</dbReference>
<evidence type="ECO:0000259" key="1">
    <source>
        <dbReference type="Pfam" id="PF12690"/>
    </source>
</evidence>
<dbReference type="Pfam" id="PF12690">
    <property type="entry name" value="BsuPI"/>
    <property type="match status" value="1"/>
</dbReference>
<feature type="domain" description="Intracellular proteinase inhibitor BsuPI" evidence="1">
    <location>
        <begin position="49"/>
        <end position="147"/>
    </location>
</feature>
<accession>A0A2W1NX61</accession>
<keyword evidence="3" id="KW-1185">Reference proteome</keyword>
<name>A0A2W1NX61_PAEXE</name>
<reference evidence="2" key="1">
    <citation type="submission" date="2018-06" db="EMBL/GenBank/DDBJ databases">
        <title>Paenibacillus xerothermodurans sp. nov. an extremely dry heat resistant spore forming bacterium isolated from the soil of Cape Canaveral, Florida.</title>
        <authorList>
            <person name="Seuylemezian A."/>
            <person name="Kaur N."/>
            <person name="Patil P."/>
            <person name="Patil P."/>
            <person name="Mayilraj S."/>
            <person name="Vaishampayan P."/>
        </authorList>
    </citation>
    <scope>NUCLEOTIDE SEQUENCE [LARGE SCALE GENOMIC DNA]</scope>
    <source>
        <strain evidence="2">ATCC 27380</strain>
    </source>
</reference>
<protein>
    <recommendedName>
        <fullName evidence="1">Intracellular proteinase inhibitor BsuPI domain-containing protein</fullName>
    </recommendedName>
</protein>
<gene>
    <name evidence="2" type="ORF">CBW46_000475</name>
</gene>
<proteinExistence type="predicted"/>
<dbReference type="Gene3D" id="2.60.40.2360">
    <property type="entry name" value="Intracellular proteinase inhibitor BsuPI"/>
    <property type="match status" value="1"/>
</dbReference>
<evidence type="ECO:0000313" key="2">
    <source>
        <dbReference type="EMBL" id="PZE22306.1"/>
    </source>
</evidence>
<comment type="caution">
    <text evidence="2">The sequence shown here is derived from an EMBL/GenBank/DDBJ whole genome shotgun (WGS) entry which is preliminary data.</text>
</comment>
<dbReference type="InterPro" id="IPR038144">
    <property type="entry name" value="IPI"/>
</dbReference>
<dbReference type="RefSeq" id="WP_089198078.1">
    <property type="nucleotide sequence ID" value="NZ_NHRJ02000001.1"/>
</dbReference>
<dbReference type="Proteomes" id="UP000214746">
    <property type="component" value="Unassembled WGS sequence"/>
</dbReference>
<dbReference type="EMBL" id="NHRJ02000001">
    <property type="protein sequence ID" value="PZE22306.1"/>
    <property type="molecule type" value="Genomic_DNA"/>
</dbReference>
<evidence type="ECO:0000313" key="3">
    <source>
        <dbReference type="Proteomes" id="UP000214746"/>
    </source>
</evidence>
<organism evidence="2 3">
    <name type="scientific">Paenibacillus xerothermodurans</name>
    <dbReference type="NCBI Taxonomy" id="1977292"/>
    <lineage>
        <taxon>Bacteria</taxon>
        <taxon>Bacillati</taxon>
        <taxon>Bacillota</taxon>
        <taxon>Bacilli</taxon>
        <taxon>Bacillales</taxon>
        <taxon>Paenibacillaceae</taxon>
        <taxon>Paenibacillus</taxon>
    </lineage>
</organism>
<sequence length="170" mass="18529">MYLGGCAQGAPQQAQSSAVILAQADAAEHDGSPINKTPPAQMASGLFKTALVVAQEDGRMKLNFSVHNTSGKDLSISHGSGQHYDIVVYDSLDQEVYRWSVNKAFTQALIVRTLQKDDQLSFNEVWDLLDSEGKRAPPGDYKVQVHVMIGLKNAEISPDELTDTVNVTIR</sequence>